<dbReference type="EMBL" id="SLWY01000023">
    <property type="protein sequence ID" value="TCO78134.1"/>
    <property type="molecule type" value="Genomic_DNA"/>
</dbReference>
<feature type="transmembrane region" description="Helical" evidence="8">
    <location>
        <begin position="130"/>
        <end position="150"/>
    </location>
</feature>
<evidence type="ECO:0000256" key="1">
    <source>
        <dbReference type="ARBA" id="ARBA00004651"/>
    </source>
</evidence>
<keyword evidence="3" id="KW-0813">Transport</keyword>
<keyword evidence="5 8" id="KW-0812">Transmembrane</keyword>
<comment type="subcellular location">
    <subcellularLocation>
        <location evidence="1">Cell membrane</location>
        <topology evidence="1">Multi-pass membrane protein</topology>
    </subcellularLocation>
</comment>
<comment type="caution">
    <text evidence="9">The sequence shown here is derived from an EMBL/GenBank/DDBJ whole genome shotgun (WGS) entry which is preliminary data.</text>
</comment>
<feature type="transmembrane region" description="Helical" evidence="8">
    <location>
        <begin position="12"/>
        <end position="32"/>
    </location>
</feature>
<dbReference type="OrthoDB" id="9786439at2"/>
<keyword evidence="6 8" id="KW-1133">Transmembrane helix</keyword>
<evidence type="ECO:0000256" key="7">
    <source>
        <dbReference type="ARBA" id="ARBA00023136"/>
    </source>
</evidence>
<feature type="transmembrane region" description="Helical" evidence="8">
    <location>
        <begin position="197"/>
        <end position="215"/>
    </location>
</feature>
<dbReference type="RefSeq" id="WP_132545115.1">
    <property type="nucleotide sequence ID" value="NZ_SLWY01000023.1"/>
</dbReference>
<dbReference type="Pfam" id="PF03547">
    <property type="entry name" value="Mem_trans"/>
    <property type="match status" value="2"/>
</dbReference>
<keyword evidence="4" id="KW-1003">Cell membrane</keyword>
<organism evidence="9 10">
    <name type="scientific">Plasticicumulans lactativorans</name>
    <dbReference type="NCBI Taxonomy" id="1133106"/>
    <lineage>
        <taxon>Bacteria</taxon>
        <taxon>Pseudomonadati</taxon>
        <taxon>Pseudomonadota</taxon>
        <taxon>Gammaproteobacteria</taxon>
        <taxon>Candidatus Competibacteraceae</taxon>
        <taxon>Plasticicumulans</taxon>
    </lineage>
</organism>
<proteinExistence type="inferred from homology"/>
<feature type="transmembrane region" description="Helical" evidence="8">
    <location>
        <begin position="227"/>
        <end position="249"/>
    </location>
</feature>
<evidence type="ECO:0000256" key="4">
    <source>
        <dbReference type="ARBA" id="ARBA00022475"/>
    </source>
</evidence>
<dbReference type="PANTHER" id="PTHR36838">
    <property type="entry name" value="AUXIN EFFLUX CARRIER FAMILY PROTEIN"/>
    <property type="match status" value="1"/>
</dbReference>
<dbReference type="InterPro" id="IPR004776">
    <property type="entry name" value="Mem_transp_PIN-like"/>
</dbReference>
<gene>
    <name evidence="9" type="ORF">EV699_12311</name>
</gene>
<feature type="transmembrane region" description="Helical" evidence="8">
    <location>
        <begin position="286"/>
        <end position="305"/>
    </location>
</feature>
<sequence length="306" mass="31045">MSTPILESLAPVFLIVALGAALRACGFLSAQALADVNRLAYWVGLPCLTFVSIATAPVALGPATGLFLSVLLATFAGGVLAWYGAARCGADRRARGTFVQVAFRGNLAFIGLPVIVYAMPGNAAVKAATLMVFAPTVALYSVVAVLVLQASRDGARTSGGAWGGVLKNPQLLAAAGGFAWAALGLPLSPALARSLEALGHMALPLALLGIGGSLLGVHLHGQLKPTLIAALIKTALLPLLGWGCAWLFGLSAEHTRAALILLATPTAAASYVLVRQFDGDEAIATGGILLSTLLSAPALALVLLLV</sequence>
<evidence type="ECO:0000313" key="10">
    <source>
        <dbReference type="Proteomes" id="UP000295765"/>
    </source>
</evidence>
<evidence type="ECO:0000313" key="9">
    <source>
        <dbReference type="EMBL" id="TCO78134.1"/>
    </source>
</evidence>
<evidence type="ECO:0000256" key="5">
    <source>
        <dbReference type="ARBA" id="ARBA00022692"/>
    </source>
</evidence>
<dbReference type="GO" id="GO:0005886">
    <property type="term" value="C:plasma membrane"/>
    <property type="evidence" value="ECO:0007669"/>
    <property type="project" value="UniProtKB-SubCell"/>
</dbReference>
<feature type="transmembrane region" description="Helical" evidence="8">
    <location>
        <begin position="171"/>
        <end position="191"/>
    </location>
</feature>
<dbReference type="Proteomes" id="UP000295765">
    <property type="component" value="Unassembled WGS sequence"/>
</dbReference>
<evidence type="ECO:0008006" key="11">
    <source>
        <dbReference type="Google" id="ProtNLM"/>
    </source>
</evidence>
<accession>A0A4R2KW06</accession>
<dbReference type="InterPro" id="IPR038770">
    <property type="entry name" value="Na+/solute_symporter_sf"/>
</dbReference>
<dbReference type="PANTHER" id="PTHR36838:SF4">
    <property type="entry name" value="AUXIN EFFLUX CARRIER FAMILY PROTEIN"/>
    <property type="match status" value="1"/>
</dbReference>
<feature type="transmembrane region" description="Helical" evidence="8">
    <location>
        <begin position="66"/>
        <end position="85"/>
    </location>
</feature>
<dbReference type="Gene3D" id="1.20.1530.20">
    <property type="match status" value="1"/>
</dbReference>
<feature type="transmembrane region" description="Helical" evidence="8">
    <location>
        <begin position="39"/>
        <end position="60"/>
    </location>
</feature>
<reference evidence="9 10" key="1">
    <citation type="submission" date="2019-03" db="EMBL/GenBank/DDBJ databases">
        <title>Genomic Encyclopedia of Type Strains, Phase IV (KMG-IV): sequencing the most valuable type-strain genomes for metagenomic binning, comparative biology and taxonomic classification.</title>
        <authorList>
            <person name="Goeker M."/>
        </authorList>
    </citation>
    <scope>NUCLEOTIDE SEQUENCE [LARGE SCALE GENOMIC DNA]</scope>
    <source>
        <strain evidence="9 10">DSM 25287</strain>
    </source>
</reference>
<keyword evidence="7 8" id="KW-0472">Membrane</keyword>
<evidence type="ECO:0000256" key="3">
    <source>
        <dbReference type="ARBA" id="ARBA00022448"/>
    </source>
</evidence>
<feature type="transmembrane region" description="Helical" evidence="8">
    <location>
        <begin position="97"/>
        <end position="118"/>
    </location>
</feature>
<evidence type="ECO:0000256" key="2">
    <source>
        <dbReference type="ARBA" id="ARBA00010145"/>
    </source>
</evidence>
<protein>
    <recommendedName>
        <fullName evidence="11">AEC family transporter</fullName>
    </recommendedName>
</protein>
<dbReference type="GO" id="GO:0055085">
    <property type="term" value="P:transmembrane transport"/>
    <property type="evidence" value="ECO:0007669"/>
    <property type="project" value="InterPro"/>
</dbReference>
<evidence type="ECO:0000256" key="8">
    <source>
        <dbReference type="SAM" id="Phobius"/>
    </source>
</evidence>
<comment type="similarity">
    <text evidence="2">Belongs to the auxin efflux carrier (TC 2.A.69) family.</text>
</comment>
<evidence type="ECO:0000256" key="6">
    <source>
        <dbReference type="ARBA" id="ARBA00022989"/>
    </source>
</evidence>
<name>A0A4R2KW06_9GAMM</name>
<dbReference type="AlphaFoldDB" id="A0A4R2KW06"/>
<keyword evidence="10" id="KW-1185">Reference proteome</keyword>